<dbReference type="AlphaFoldDB" id="A0AAD3DM16"/>
<evidence type="ECO:0000256" key="3">
    <source>
        <dbReference type="ARBA" id="ARBA00022679"/>
    </source>
</evidence>
<dbReference type="GO" id="GO:0016020">
    <property type="term" value="C:membrane"/>
    <property type="evidence" value="ECO:0007669"/>
    <property type="project" value="UniProtKB-SubCell"/>
</dbReference>
<proteinExistence type="inferred from homology"/>
<evidence type="ECO:0000313" key="8">
    <source>
        <dbReference type="Proteomes" id="UP001054857"/>
    </source>
</evidence>
<dbReference type="InterPro" id="IPR043130">
    <property type="entry name" value="CDP-OH_PTrfase_TM_dom"/>
</dbReference>
<dbReference type="PANTHER" id="PTHR10414">
    <property type="entry name" value="ETHANOLAMINEPHOSPHOTRANSFERASE"/>
    <property type="match status" value="1"/>
</dbReference>
<dbReference type="EMBL" id="BMAR01000004">
    <property type="protein sequence ID" value="GFR42927.1"/>
    <property type="molecule type" value="Genomic_DNA"/>
</dbReference>
<keyword evidence="6" id="KW-0812">Transmembrane</keyword>
<sequence length="383" mass="42503">MKVLSHRALEGLRTYVYKPGGYTWLDHAHTPFWNWLTAQLPMWLAPNLITLSGLIVTFIAYILMWYELPEFAGVAPRWTYIFAGVSIVVYTNLDCIDGKQARRTNSSSPLGQLFDHGCDAIALHVMLTLIQAAISEPSSLMTSAAGAAVYLPWLMSHYEEYHTGILMYGDGRFGILEANYMLAAVDFVSGIAGPRIWDLPLTSVVPSWPFPSMVVKHLVIIFSVTMALIQFYGQMYRVFSKGWDALPAAERGHKELGTAARLKHLASVVLLMVLGFVYLADDKLKPGQARLATLLYGLVYATTATQLIMNHMCKEPFRPPLLPLGLLSLATVNSVVEVVDTRAVAVGCVGLMLVYYSWYVTTIVNQVCACLGIRCFTITHKRA</sequence>
<evidence type="ECO:0000256" key="6">
    <source>
        <dbReference type="SAM" id="Phobius"/>
    </source>
</evidence>
<evidence type="ECO:0000313" key="7">
    <source>
        <dbReference type="EMBL" id="GFR42927.1"/>
    </source>
</evidence>
<feature type="transmembrane region" description="Helical" evidence="6">
    <location>
        <begin position="48"/>
        <end position="66"/>
    </location>
</feature>
<feature type="transmembrane region" description="Helical" evidence="6">
    <location>
        <begin position="260"/>
        <end position="279"/>
    </location>
</feature>
<dbReference type="InterPro" id="IPR048254">
    <property type="entry name" value="CDP_ALCOHOL_P_TRANSF_CS"/>
</dbReference>
<name>A0AAD3DM16_9CHLO</name>
<keyword evidence="4 6" id="KW-0472">Membrane</keyword>
<dbReference type="PANTHER" id="PTHR10414:SF37">
    <property type="entry name" value="BB IN A BOXCAR, ISOFORM C"/>
    <property type="match status" value="1"/>
</dbReference>
<dbReference type="InterPro" id="IPR014472">
    <property type="entry name" value="CHOPT"/>
</dbReference>
<evidence type="ECO:0008006" key="9">
    <source>
        <dbReference type="Google" id="ProtNLM"/>
    </source>
</evidence>
<dbReference type="GO" id="GO:0016780">
    <property type="term" value="F:phosphotransferase activity, for other substituted phosphate groups"/>
    <property type="evidence" value="ECO:0007669"/>
    <property type="project" value="InterPro"/>
</dbReference>
<keyword evidence="8" id="KW-1185">Reference proteome</keyword>
<organism evidence="7 8">
    <name type="scientific">Astrephomene gubernaculifera</name>
    <dbReference type="NCBI Taxonomy" id="47775"/>
    <lineage>
        <taxon>Eukaryota</taxon>
        <taxon>Viridiplantae</taxon>
        <taxon>Chlorophyta</taxon>
        <taxon>core chlorophytes</taxon>
        <taxon>Chlorophyceae</taxon>
        <taxon>CS clade</taxon>
        <taxon>Chlamydomonadales</taxon>
        <taxon>Astrephomenaceae</taxon>
        <taxon>Astrephomene</taxon>
    </lineage>
</organism>
<dbReference type="PROSITE" id="PS00379">
    <property type="entry name" value="CDP_ALCOHOL_P_TRANSF"/>
    <property type="match status" value="1"/>
</dbReference>
<dbReference type="Pfam" id="PF01066">
    <property type="entry name" value="CDP-OH_P_transf"/>
    <property type="match status" value="1"/>
</dbReference>
<protein>
    <recommendedName>
        <fullName evidence="9">Ethanolaminephosphotransferase</fullName>
    </recommendedName>
</protein>
<feature type="transmembrane region" description="Helical" evidence="6">
    <location>
        <begin position="291"/>
        <end position="309"/>
    </location>
</feature>
<dbReference type="PIRSF" id="PIRSF015665">
    <property type="entry name" value="CHOPT"/>
    <property type="match status" value="1"/>
</dbReference>
<accession>A0AAD3DM16</accession>
<reference evidence="7 8" key="1">
    <citation type="journal article" date="2021" name="Sci. Rep.">
        <title>Genome sequencing of the multicellular alga Astrephomene provides insights into convergent evolution of germ-soma differentiation.</title>
        <authorList>
            <person name="Yamashita S."/>
            <person name="Yamamoto K."/>
            <person name="Matsuzaki R."/>
            <person name="Suzuki S."/>
            <person name="Yamaguchi H."/>
            <person name="Hirooka S."/>
            <person name="Minakuchi Y."/>
            <person name="Miyagishima S."/>
            <person name="Kawachi M."/>
            <person name="Toyoda A."/>
            <person name="Nozaki H."/>
        </authorList>
    </citation>
    <scope>NUCLEOTIDE SEQUENCE [LARGE SCALE GENOMIC DNA]</scope>
    <source>
        <strain evidence="7 8">NIES-4017</strain>
    </source>
</reference>
<comment type="caution">
    <text evidence="7">The sequence shown here is derived from an EMBL/GenBank/DDBJ whole genome shotgun (WGS) entry which is preliminary data.</text>
</comment>
<evidence type="ECO:0000256" key="4">
    <source>
        <dbReference type="ARBA" id="ARBA00023136"/>
    </source>
</evidence>
<dbReference type="Gene3D" id="1.20.120.1760">
    <property type="match status" value="1"/>
</dbReference>
<evidence type="ECO:0000256" key="5">
    <source>
        <dbReference type="RuleBase" id="RU003750"/>
    </source>
</evidence>
<gene>
    <name evidence="7" type="ORF">Agub_g3824</name>
</gene>
<evidence type="ECO:0000256" key="2">
    <source>
        <dbReference type="ARBA" id="ARBA00010441"/>
    </source>
</evidence>
<comment type="similarity">
    <text evidence="2 5">Belongs to the CDP-alcohol phosphatidyltransferase class-I family.</text>
</comment>
<feature type="transmembrane region" description="Helical" evidence="6">
    <location>
        <begin position="78"/>
        <end position="96"/>
    </location>
</feature>
<feature type="transmembrane region" description="Helical" evidence="6">
    <location>
        <begin position="217"/>
        <end position="239"/>
    </location>
</feature>
<dbReference type="InterPro" id="IPR000462">
    <property type="entry name" value="CDP-OH_P_trans"/>
</dbReference>
<dbReference type="GO" id="GO:0008654">
    <property type="term" value="P:phospholipid biosynthetic process"/>
    <property type="evidence" value="ECO:0007669"/>
    <property type="project" value="InterPro"/>
</dbReference>
<dbReference type="Proteomes" id="UP001054857">
    <property type="component" value="Unassembled WGS sequence"/>
</dbReference>
<comment type="subcellular location">
    <subcellularLocation>
        <location evidence="1">Membrane</location>
    </subcellularLocation>
</comment>
<keyword evidence="6" id="KW-1133">Transmembrane helix</keyword>
<evidence type="ECO:0000256" key="1">
    <source>
        <dbReference type="ARBA" id="ARBA00004370"/>
    </source>
</evidence>
<keyword evidence="3 5" id="KW-0808">Transferase</keyword>